<reference evidence="3" key="1">
    <citation type="submission" date="2020-01" db="EMBL/GenBank/DDBJ databases">
        <authorList>
            <person name="Mishra B."/>
        </authorList>
    </citation>
    <scope>NUCLEOTIDE SEQUENCE [LARGE SCALE GENOMIC DNA]</scope>
</reference>
<feature type="domain" description="FAD/NAD(P)-binding" evidence="2">
    <location>
        <begin position="98"/>
        <end position="220"/>
    </location>
</feature>
<evidence type="ECO:0000256" key="1">
    <source>
        <dbReference type="ARBA" id="ARBA00007532"/>
    </source>
</evidence>
<dbReference type="Proteomes" id="UP000467841">
    <property type="component" value="Unassembled WGS sequence"/>
</dbReference>
<dbReference type="GO" id="GO:0005739">
    <property type="term" value="C:mitochondrion"/>
    <property type="evidence" value="ECO:0007669"/>
    <property type="project" value="TreeGrafter"/>
</dbReference>
<dbReference type="AlphaFoldDB" id="A0A6D2HG61"/>
<dbReference type="InterPro" id="IPR013785">
    <property type="entry name" value="Aldolase_TIM"/>
</dbReference>
<comment type="caution">
    <text evidence="3">The sequence shown here is derived from an EMBL/GenBank/DDBJ whole genome shotgun (WGS) entry which is preliminary data.</text>
</comment>
<dbReference type="GO" id="GO:0004148">
    <property type="term" value="F:dihydrolipoyl dehydrogenase (NADH) activity"/>
    <property type="evidence" value="ECO:0007669"/>
    <property type="project" value="TreeGrafter"/>
</dbReference>
<gene>
    <name evidence="3" type="ORF">MERR_LOCUS2054</name>
</gene>
<evidence type="ECO:0000313" key="4">
    <source>
        <dbReference type="Proteomes" id="UP000467841"/>
    </source>
</evidence>
<dbReference type="PANTHER" id="PTHR22912">
    <property type="entry name" value="DISULFIDE OXIDOREDUCTASE"/>
    <property type="match status" value="1"/>
</dbReference>
<evidence type="ECO:0000259" key="2">
    <source>
        <dbReference type="Pfam" id="PF07992"/>
    </source>
</evidence>
<keyword evidence="4" id="KW-1185">Reference proteome</keyword>
<dbReference type="GO" id="GO:0045252">
    <property type="term" value="C:oxoglutarate dehydrogenase complex"/>
    <property type="evidence" value="ECO:0007669"/>
    <property type="project" value="TreeGrafter"/>
</dbReference>
<comment type="similarity">
    <text evidence="1">Belongs to the class-I pyridine nucleotide-disulfide oxidoreductase family.</text>
</comment>
<evidence type="ECO:0000313" key="3">
    <source>
        <dbReference type="EMBL" id="CAA7014819.1"/>
    </source>
</evidence>
<dbReference type="Pfam" id="PF07992">
    <property type="entry name" value="Pyr_redox_2"/>
    <property type="match status" value="1"/>
</dbReference>
<dbReference type="PANTHER" id="PTHR22912:SF151">
    <property type="entry name" value="DIHYDROLIPOYL DEHYDROGENASE, MITOCHONDRIAL"/>
    <property type="match status" value="1"/>
</dbReference>
<dbReference type="GO" id="GO:0050660">
    <property type="term" value="F:flavin adenine dinucleotide binding"/>
    <property type="evidence" value="ECO:0007669"/>
    <property type="project" value="TreeGrafter"/>
</dbReference>
<dbReference type="OrthoDB" id="67700at2759"/>
<dbReference type="InterPro" id="IPR050151">
    <property type="entry name" value="Class-I_Pyr_Nuc-Dis_Oxidored"/>
</dbReference>
<dbReference type="SUPFAM" id="SSF51395">
    <property type="entry name" value="FMN-linked oxidoreductases"/>
    <property type="match status" value="1"/>
</dbReference>
<dbReference type="GO" id="GO:0006103">
    <property type="term" value="P:2-oxoglutarate metabolic process"/>
    <property type="evidence" value="ECO:0007669"/>
    <property type="project" value="TreeGrafter"/>
</dbReference>
<protein>
    <recommendedName>
        <fullName evidence="2">FAD/NAD(P)-binding domain-containing protein</fullName>
    </recommendedName>
</protein>
<dbReference type="EMBL" id="CACVBM020000122">
    <property type="protein sequence ID" value="CAA7014819.1"/>
    <property type="molecule type" value="Genomic_DNA"/>
</dbReference>
<dbReference type="SUPFAM" id="SSF51905">
    <property type="entry name" value="FAD/NAD(P)-binding domain"/>
    <property type="match status" value="1"/>
</dbReference>
<accession>A0A6D2HG61</accession>
<dbReference type="Gene3D" id="3.20.20.70">
    <property type="entry name" value="Aldolase class I"/>
    <property type="match status" value="1"/>
</dbReference>
<sequence>MCLQGIEEVVLESKRQSVLVRLEELPQYLRVSSGEATRLFVDFGLKLGGADLMSIPGLYRFVQELLTLAFLGGSNVESLAKAAKLSHPHGYDEINLNCGCLSPKVTFIEALDQLMPGFDPKISKLAQRITPAKDGRPVMIELIDAKTKEPKDTLEVDAALIAIGRAPFTNGLGLENINVATQRGFIPVDERMRVIDGNGKLVPQLYCIGDANGKMMLARKPFPEGVLLKQWRWMLPQSYQCKRVHIQSDI</sequence>
<dbReference type="Gene3D" id="3.50.50.60">
    <property type="entry name" value="FAD/NAD(P)-binding domain"/>
    <property type="match status" value="1"/>
</dbReference>
<organism evidence="3 4">
    <name type="scientific">Microthlaspi erraticum</name>
    <dbReference type="NCBI Taxonomy" id="1685480"/>
    <lineage>
        <taxon>Eukaryota</taxon>
        <taxon>Viridiplantae</taxon>
        <taxon>Streptophyta</taxon>
        <taxon>Embryophyta</taxon>
        <taxon>Tracheophyta</taxon>
        <taxon>Spermatophyta</taxon>
        <taxon>Magnoliopsida</taxon>
        <taxon>eudicotyledons</taxon>
        <taxon>Gunneridae</taxon>
        <taxon>Pentapetalae</taxon>
        <taxon>rosids</taxon>
        <taxon>malvids</taxon>
        <taxon>Brassicales</taxon>
        <taxon>Brassicaceae</taxon>
        <taxon>Coluteocarpeae</taxon>
        <taxon>Microthlaspi</taxon>
    </lineage>
</organism>
<dbReference type="InterPro" id="IPR023753">
    <property type="entry name" value="FAD/NAD-binding_dom"/>
</dbReference>
<name>A0A6D2HG61_9BRAS</name>
<dbReference type="InterPro" id="IPR036188">
    <property type="entry name" value="FAD/NAD-bd_sf"/>
</dbReference>
<proteinExistence type="inferred from homology"/>